<dbReference type="Gene3D" id="3.40.50.1820">
    <property type="entry name" value="alpha/beta hydrolase"/>
    <property type="match status" value="1"/>
</dbReference>
<gene>
    <name evidence="4" type="ORF">CLV72_10724</name>
</gene>
<dbReference type="Pfam" id="PF00975">
    <property type="entry name" value="Thioesterase"/>
    <property type="match status" value="1"/>
</dbReference>
<dbReference type="InterPro" id="IPR001031">
    <property type="entry name" value="Thioesterase"/>
</dbReference>
<evidence type="ECO:0000256" key="1">
    <source>
        <dbReference type="ARBA" id="ARBA00007169"/>
    </source>
</evidence>
<dbReference type="SUPFAM" id="SSF53474">
    <property type="entry name" value="alpha/beta-Hydrolases"/>
    <property type="match status" value="1"/>
</dbReference>
<dbReference type="InterPro" id="IPR029058">
    <property type="entry name" value="AB_hydrolase_fold"/>
</dbReference>
<evidence type="ECO:0000256" key="2">
    <source>
        <dbReference type="ARBA" id="ARBA00022801"/>
    </source>
</evidence>
<reference evidence="4 5" key="1">
    <citation type="submission" date="2018-03" db="EMBL/GenBank/DDBJ databases">
        <title>Genomic Encyclopedia of Archaeal and Bacterial Type Strains, Phase II (KMG-II): from individual species to whole genera.</title>
        <authorList>
            <person name="Goeker M."/>
        </authorList>
    </citation>
    <scope>NUCLEOTIDE SEQUENCE [LARGE SCALE GENOMIC DNA]</scope>
    <source>
        <strain evidence="4 5">DSM 45601</strain>
    </source>
</reference>
<keyword evidence="5" id="KW-1185">Reference proteome</keyword>
<dbReference type="GO" id="GO:0016787">
    <property type="term" value="F:hydrolase activity"/>
    <property type="evidence" value="ECO:0007669"/>
    <property type="project" value="UniProtKB-KW"/>
</dbReference>
<keyword evidence="2" id="KW-0378">Hydrolase</keyword>
<accession>A0A2T0PY85</accession>
<dbReference type="AlphaFoldDB" id="A0A2T0PY85"/>
<name>A0A2T0PY85_9ACTN</name>
<dbReference type="InterPro" id="IPR012223">
    <property type="entry name" value="TEII"/>
</dbReference>
<dbReference type="EMBL" id="PVZC01000007">
    <property type="protein sequence ID" value="PRX96501.1"/>
    <property type="molecule type" value="Genomic_DNA"/>
</dbReference>
<dbReference type="PANTHER" id="PTHR11487:SF0">
    <property type="entry name" value="S-ACYL FATTY ACID SYNTHASE THIOESTERASE, MEDIUM CHAIN"/>
    <property type="match status" value="1"/>
</dbReference>
<feature type="domain" description="Thioesterase TesA-like" evidence="3">
    <location>
        <begin position="26"/>
        <end position="254"/>
    </location>
</feature>
<dbReference type="PANTHER" id="PTHR11487">
    <property type="entry name" value="THIOESTERASE"/>
    <property type="match status" value="1"/>
</dbReference>
<proteinExistence type="inferred from homology"/>
<dbReference type="GO" id="GO:0008610">
    <property type="term" value="P:lipid biosynthetic process"/>
    <property type="evidence" value="ECO:0007669"/>
    <property type="project" value="TreeGrafter"/>
</dbReference>
<organism evidence="4 5">
    <name type="scientific">Allonocardiopsis opalescens</name>
    <dbReference type="NCBI Taxonomy" id="1144618"/>
    <lineage>
        <taxon>Bacteria</taxon>
        <taxon>Bacillati</taxon>
        <taxon>Actinomycetota</taxon>
        <taxon>Actinomycetes</taxon>
        <taxon>Streptosporangiales</taxon>
        <taxon>Allonocardiopsis</taxon>
    </lineage>
</organism>
<dbReference type="InterPro" id="IPR020802">
    <property type="entry name" value="TesA-like"/>
</dbReference>
<dbReference type="SMART" id="SM00824">
    <property type="entry name" value="PKS_TE"/>
    <property type="match status" value="1"/>
</dbReference>
<dbReference type="RefSeq" id="WP_106249733.1">
    <property type="nucleotide sequence ID" value="NZ_PVZC01000007.1"/>
</dbReference>
<dbReference type="Proteomes" id="UP000237846">
    <property type="component" value="Unassembled WGS sequence"/>
</dbReference>
<comment type="caution">
    <text evidence="4">The sequence shown here is derived from an EMBL/GenBank/DDBJ whole genome shotgun (WGS) entry which is preliminary data.</text>
</comment>
<evidence type="ECO:0000313" key="4">
    <source>
        <dbReference type="EMBL" id="PRX96501.1"/>
    </source>
</evidence>
<sequence length="259" mass="27910">MAALGAHSHGFLRRFSPRPLARARLVCFPHAGGAASTFAQWHRWIPADIEVAAIQYAGRHDRLDEAPATRMAELVAPVVAELSCAEERADVPLALFGHSMGASVAFEVAAALESLGRAPAALFVSAQFPPRLLAAENAVIEGDAALLGELRRLGGAEAELFDSPELLEIVMPAVRADFRLIGGYRPDPGARVGVPVVAYTGDRDPYVHPEQVRHWTEATTGPVEVRVWPGDHFYLVPRRAEVLADLAGRLDRLLAAAPR</sequence>
<dbReference type="OrthoDB" id="8480037at2"/>
<evidence type="ECO:0000259" key="3">
    <source>
        <dbReference type="SMART" id="SM00824"/>
    </source>
</evidence>
<comment type="similarity">
    <text evidence="1">Belongs to the thioesterase family.</text>
</comment>
<evidence type="ECO:0000313" key="5">
    <source>
        <dbReference type="Proteomes" id="UP000237846"/>
    </source>
</evidence>
<protein>
    <submittedName>
        <fullName evidence="4">Pyochelin biosynthetic protein PchC</fullName>
    </submittedName>
</protein>